<organism evidence="1 2">
    <name type="scientific">Durusdinium trenchii</name>
    <dbReference type="NCBI Taxonomy" id="1381693"/>
    <lineage>
        <taxon>Eukaryota</taxon>
        <taxon>Sar</taxon>
        <taxon>Alveolata</taxon>
        <taxon>Dinophyceae</taxon>
        <taxon>Suessiales</taxon>
        <taxon>Symbiodiniaceae</taxon>
        <taxon>Durusdinium</taxon>
    </lineage>
</organism>
<dbReference type="EMBL" id="CAXAMN010013359">
    <property type="protein sequence ID" value="CAK9040635.1"/>
    <property type="molecule type" value="Genomic_DNA"/>
</dbReference>
<protein>
    <submittedName>
        <fullName evidence="1">Uncharacterized protein</fullName>
    </submittedName>
</protein>
<accession>A0ABP0LNB1</accession>
<gene>
    <name evidence="1" type="ORF">CCMP2556_LOCUS21870</name>
</gene>
<keyword evidence="2" id="KW-1185">Reference proteome</keyword>
<proteinExistence type="predicted"/>
<dbReference type="Proteomes" id="UP001642484">
    <property type="component" value="Unassembled WGS sequence"/>
</dbReference>
<comment type="caution">
    <text evidence="1">The sequence shown here is derived from an EMBL/GenBank/DDBJ whole genome shotgun (WGS) entry which is preliminary data.</text>
</comment>
<name>A0ABP0LNB1_9DINO</name>
<sequence length="134" mass="15041">MRLSVEAAYGWPCTKLRHPLHPTVFKQGDVGIHLHVQYDPVKEMVLEAKTYTVPNLDDEPPPPSGEVLQKIEAMASEAMSENGACRQKMSQVNLALRDAPKLPQAFHNMCWRFSGSVNLWSSGRSRSRQSILPD</sequence>
<evidence type="ECO:0000313" key="2">
    <source>
        <dbReference type="Proteomes" id="UP001642484"/>
    </source>
</evidence>
<reference evidence="1 2" key="1">
    <citation type="submission" date="2024-02" db="EMBL/GenBank/DDBJ databases">
        <authorList>
            <person name="Chen Y."/>
            <person name="Shah S."/>
            <person name="Dougan E. K."/>
            <person name="Thang M."/>
            <person name="Chan C."/>
        </authorList>
    </citation>
    <scope>NUCLEOTIDE SEQUENCE [LARGE SCALE GENOMIC DNA]</scope>
</reference>
<evidence type="ECO:0000313" key="1">
    <source>
        <dbReference type="EMBL" id="CAK9040635.1"/>
    </source>
</evidence>